<gene>
    <name evidence="3" type="ORF">GCM10022247_63400</name>
</gene>
<keyword evidence="2" id="KW-1133">Transmembrane helix</keyword>
<proteinExistence type="predicted"/>
<dbReference type="EMBL" id="BAABAL010000019">
    <property type="protein sequence ID" value="GAA4029614.1"/>
    <property type="molecule type" value="Genomic_DNA"/>
</dbReference>
<evidence type="ECO:0000313" key="3">
    <source>
        <dbReference type="EMBL" id="GAA4029614.1"/>
    </source>
</evidence>
<accession>A0ABP7TQH9</accession>
<feature type="region of interest" description="Disordered" evidence="1">
    <location>
        <begin position="1"/>
        <end position="22"/>
    </location>
</feature>
<keyword evidence="2" id="KW-0812">Transmembrane</keyword>
<keyword evidence="2" id="KW-0472">Membrane</keyword>
<feature type="transmembrane region" description="Helical" evidence="2">
    <location>
        <begin position="37"/>
        <end position="60"/>
    </location>
</feature>
<reference evidence="4" key="1">
    <citation type="journal article" date="2019" name="Int. J. Syst. Evol. Microbiol.">
        <title>The Global Catalogue of Microorganisms (GCM) 10K type strain sequencing project: providing services to taxonomists for standard genome sequencing and annotation.</title>
        <authorList>
            <consortium name="The Broad Institute Genomics Platform"/>
            <consortium name="The Broad Institute Genome Sequencing Center for Infectious Disease"/>
            <person name="Wu L."/>
            <person name="Ma J."/>
        </authorList>
    </citation>
    <scope>NUCLEOTIDE SEQUENCE [LARGE SCALE GENOMIC DNA]</scope>
    <source>
        <strain evidence="4">JCM 17342</strain>
    </source>
</reference>
<organism evidence="3 4">
    <name type="scientific">Allokutzneria multivorans</name>
    <dbReference type="NCBI Taxonomy" id="1142134"/>
    <lineage>
        <taxon>Bacteria</taxon>
        <taxon>Bacillati</taxon>
        <taxon>Actinomycetota</taxon>
        <taxon>Actinomycetes</taxon>
        <taxon>Pseudonocardiales</taxon>
        <taxon>Pseudonocardiaceae</taxon>
        <taxon>Allokutzneria</taxon>
    </lineage>
</organism>
<comment type="caution">
    <text evidence="3">The sequence shown here is derived from an EMBL/GenBank/DDBJ whole genome shotgun (WGS) entry which is preliminary data.</text>
</comment>
<feature type="compositionally biased region" description="Pro residues" evidence="1">
    <location>
        <begin position="240"/>
        <end position="283"/>
    </location>
</feature>
<evidence type="ECO:0000256" key="1">
    <source>
        <dbReference type="SAM" id="MobiDB-lite"/>
    </source>
</evidence>
<protein>
    <submittedName>
        <fullName evidence="3">DUF3105 domain-containing protein</fullName>
    </submittedName>
</protein>
<keyword evidence="4" id="KW-1185">Reference proteome</keyword>
<evidence type="ECO:0000313" key="4">
    <source>
        <dbReference type="Proteomes" id="UP001501747"/>
    </source>
</evidence>
<feature type="region of interest" description="Disordered" evidence="1">
    <location>
        <begin position="231"/>
        <end position="283"/>
    </location>
</feature>
<name>A0ABP7TQH9_9PSEU</name>
<dbReference type="Pfam" id="PF11303">
    <property type="entry name" value="DUF3105"/>
    <property type="match status" value="1"/>
</dbReference>
<dbReference type="InterPro" id="IPR021454">
    <property type="entry name" value="DUF3105"/>
</dbReference>
<evidence type="ECO:0000256" key="2">
    <source>
        <dbReference type="SAM" id="Phobius"/>
    </source>
</evidence>
<sequence length="283" mass="30737">MRQRTGTEGMASGKNSKQARRNASAARAAAAIKKPKPWGLVAALVAIVVFAGGVFGFVYFQQADKQAKLDALAPFTPSQSNQDPSKQIKGVVFKDYKPQSHVSPADRVAYDQSPAFGGPHDGYWAACMGNVYERPVRTENMVHSLEHGAVWIAYHPDKVKDDDLDALKKRVVNQQFIMMSPYPTLDSAVSLQSWGRQLKVDSADDERIDQFIHALRRNQYTYPELNASCDALGPGAFDPDNPPPFDATPPGPDAKPMNYEPPAPPPSGQPGQPQPQPQPGSGG</sequence>
<dbReference type="Proteomes" id="UP001501747">
    <property type="component" value="Unassembled WGS sequence"/>
</dbReference>